<dbReference type="Pfam" id="PF18962">
    <property type="entry name" value="Por_Secre_tail"/>
    <property type="match status" value="1"/>
</dbReference>
<feature type="signal peptide" evidence="2">
    <location>
        <begin position="1"/>
        <end position="23"/>
    </location>
</feature>
<dbReference type="NCBIfam" id="TIGR01451">
    <property type="entry name" value="B_ant_repeat"/>
    <property type="match status" value="1"/>
</dbReference>
<evidence type="ECO:0000259" key="3">
    <source>
        <dbReference type="Pfam" id="PF18962"/>
    </source>
</evidence>
<keyword evidence="1 2" id="KW-0732">Signal</keyword>
<dbReference type="EMBL" id="JACGWS010000020">
    <property type="protein sequence ID" value="MBC8757462.1"/>
    <property type="molecule type" value="Genomic_DNA"/>
</dbReference>
<sequence>MKALKLFTITSLLCICVTLSSHAQYNPTLQFSTDNAGTINYEIDNAGDKTHVFTLFGDGMFSTHRQPVHVFKPNANGYVTESYFARVYDPNLPPKKTIHIPPFSNVGTPNTTANPTVQMTGNIHLMTSWATAYDYENFYIIAFRNTTSQRPVDGCIEFHYNEHDIDVNFLEIKEYNNWVTNRTLLPSNGTFTNKIVWNFTDLAHNETRYVYVPATTKKAIGEEINLEVKYSIDCRELSNGSDYTFLTRRYPHDPNFKIVDKQCLTNEISEQQKLTYTIGFFNDGEYFAQNVFVKDILPSELVVSTVQLVDYEVQPTLSFQNNTMFINFLNINLPGTEQTIPQMYSYDDAFTYFSFEVCTKTNLSNCISNTASIIFDSQPVFFTNRSKICVEADCSGFEICSNSTSRRSPDEPQFKGVKKTEELVFNVYPNPISNQMNIDINFQRENASNFTVKLMDYSGKIIKEFTVNQQNSSIYKRTFNFQRLSTGLYFITLETAEGRCTKKIIKN</sequence>
<gene>
    <name evidence="5" type="ORF">H2O64_22520</name>
</gene>
<feature type="domain" description="Secretion system C-terminal sorting" evidence="3">
    <location>
        <begin position="427"/>
        <end position="505"/>
    </location>
</feature>
<name>A0ABR7QFX1_9FLAO</name>
<reference evidence="5 6" key="1">
    <citation type="submission" date="2020-07" db="EMBL/GenBank/DDBJ databases">
        <title>Description of Kordia aestuariivivens sp. nov., isolated from a tidal flat.</title>
        <authorList>
            <person name="Park S."/>
            <person name="Yoon J.-H."/>
        </authorList>
    </citation>
    <scope>NUCLEOTIDE SEQUENCE [LARGE SCALE GENOMIC DNA]</scope>
    <source>
        <strain evidence="5 6">YSTF-M3</strain>
    </source>
</reference>
<dbReference type="Proteomes" id="UP000619238">
    <property type="component" value="Unassembled WGS sequence"/>
</dbReference>
<dbReference type="NCBIfam" id="TIGR04183">
    <property type="entry name" value="Por_Secre_tail"/>
    <property type="match status" value="1"/>
</dbReference>
<proteinExistence type="predicted"/>
<feature type="chain" id="PRO_5046619016" evidence="2">
    <location>
        <begin position="24"/>
        <end position="507"/>
    </location>
</feature>
<evidence type="ECO:0000256" key="2">
    <source>
        <dbReference type="SAM" id="SignalP"/>
    </source>
</evidence>
<evidence type="ECO:0000313" key="6">
    <source>
        <dbReference type="Proteomes" id="UP000619238"/>
    </source>
</evidence>
<dbReference type="InterPro" id="IPR055353">
    <property type="entry name" value="DUF7619"/>
</dbReference>
<protein>
    <submittedName>
        <fullName evidence="5">T9SS type A sorting domain-containing protein</fullName>
    </submittedName>
</protein>
<evidence type="ECO:0000256" key="1">
    <source>
        <dbReference type="ARBA" id="ARBA00022729"/>
    </source>
</evidence>
<evidence type="ECO:0000259" key="4">
    <source>
        <dbReference type="Pfam" id="PF24595"/>
    </source>
</evidence>
<comment type="caution">
    <text evidence="5">The sequence shown here is derived from an EMBL/GenBank/DDBJ whole genome shotgun (WGS) entry which is preliminary data.</text>
</comment>
<feature type="domain" description="DUF7619" evidence="4">
    <location>
        <begin position="253"/>
        <end position="385"/>
    </location>
</feature>
<organism evidence="5 6">
    <name type="scientific">Kordia aestuariivivens</name>
    <dbReference type="NCBI Taxonomy" id="2759037"/>
    <lineage>
        <taxon>Bacteria</taxon>
        <taxon>Pseudomonadati</taxon>
        <taxon>Bacteroidota</taxon>
        <taxon>Flavobacteriia</taxon>
        <taxon>Flavobacteriales</taxon>
        <taxon>Flavobacteriaceae</taxon>
        <taxon>Kordia</taxon>
    </lineage>
</organism>
<dbReference type="InterPro" id="IPR026444">
    <property type="entry name" value="Secre_tail"/>
</dbReference>
<keyword evidence="6" id="KW-1185">Reference proteome</keyword>
<dbReference type="Pfam" id="PF24595">
    <property type="entry name" value="DUF7619"/>
    <property type="match status" value="1"/>
</dbReference>
<dbReference type="RefSeq" id="WP_187564501.1">
    <property type="nucleotide sequence ID" value="NZ_JACGWS010000020.1"/>
</dbReference>
<dbReference type="InterPro" id="IPR047589">
    <property type="entry name" value="DUF11_rpt"/>
</dbReference>
<evidence type="ECO:0000313" key="5">
    <source>
        <dbReference type="EMBL" id="MBC8757462.1"/>
    </source>
</evidence>
<accession>A0ABR7QFX1</accession>